<dbReference type="EMBL" id="LAZR01001566">
    <property type="protein sequence ID" value="KKN42645.1"/>
    <property type="molecule type" value="Genomic_DNA"/>
</dbReference>
<accession>A0A0F9QEX9</accession>
<dbReference type="AlphaFoldDB" id="A0A0F9QEX9"/>
<evidence type="ECO:0000313" key="1">
    <source>
        <dbReference type="EMBL" id="KKN42645.1"/>
    </source>
</evidence>
<proteinExistence type="predicted"/>
<organism evidence="1">
    <name type="scientific">marine sediment metagenome</name>
    <dbReference type="NCBI Taxonomy" id="412755"/>
    <lineage>
        <taxon>unclassified sequences</taxon>
        <taxon>metagenomes</taxon>
        <taxon>ecological metagenomes</taxon>
    </lineage>
</organism>
<reference evidence="1" key="1">
    <citation type="journal article" date="2015" name="Nature">
        <title>Complex archaea that bridge the gap between prokaryotes and eukaryotes.</title>
        <authorList>
            <person name="Spang A."/>
            <person name="Saw J.H."/>
            <person name="Jorgensen S.L."/>
            <person name="Zaremba-Niedzwiedzka K."/>
            <person name="Martijn J."/>
            <person name="Lind A.E."/>
            <person name="van Eijk R."/>
            <person name="Schleper C."/>
            <person name="Guy L."/>
            <person name="Ettema T.J."/>
        </authorList>
    </citation>
    <scope>NUCLEOTIDE SEQUENCE</scope>
</reference>
<gene>
    <name evidence="1" type="ORF">LCGC14_0710970</name>
</gene>
<name>A0A0F9QEX9_9ZZZZ</name>
<protein>
    <submittedName>
        <fullName evidence="1">Uncharacterized protein</fullName>
    </submittedName>
</protein>
<sequence>MLPDQRYTQSIITIPAGTQGSFDVGFEPTTWIVFPTEQIQVGDLVYVAVQAQFSRTGLPIAGTGQLTLPGLGGERIWIRNTGSNDVSLYVIATVGLVPPAVSGPVTIDGFTPYIYARKPFDETITGNWLFDPAAGMPPIAVASITKVDNLNADLLDGVHGVDFLDSDNFFGVEWDDLTDLGQTALHSHALDSADFTGVDWTALTDAGETALHSHAGGGGGGGGNDYILVRDKKAITVDGGTFTNGAWQTRDINEEVADPGGHASISGNQITLAAGTYRCQISAPAYATRRHQVRLQNITDVATEVLGTSSYAYTTDQCRTFLSGRFTIADTKVFEVQHRGELTSATFGFGIASDWGDEIYTIAEFWREA</sequence>
<comment type="caution">
    <text evidence="1">The sequence shown here is derived from an EMBL/GenBank/DDBJ whole genome shotgun (WGS) entry which is preliminary data.</text>
</comment>